<dbReference type="Proteomes" id="UP001528823">
    <property type="component" value="Unassembled WGS sequence"/>
</dbReference>
<dbReference type="SUPFAM" id="SSF56529">
    <property type="entry name" value="FAH"/>
    <property type="match status" value="1"/>
</dbReference>
<dbReference type="Gene3D" id="3.90.850.10">
    <property type="entry name" value="Fumarylacetoacetase-like, C-terminal domain"/>
    <property type="match status" value="1"/>
</dbReference>
<dbReference type="RefSeq" id="WP_274688845.1">
    <property type="nucleotide sequence ID" value="NZ_JAPMOU010000011.1"/>
</dbReference>
<protein>
    <submittedName>
        <fullName evidence="3">Fumarylacetoacetate hydrolase family protein</fullName>
    </submittedName>
</protein>
<evidence type="ECO:0000256" key="1">
    <source>
        <dbReference type="ARBA" id="ARBA00022723"/>
    </source>
</evidence>
<keyword evidence="3" id="KW-0378">Hydrolase</keyword>
<evidence type="ECO:0000259" key="2">
    <source>
        <dbReference type="Pfam" id="PF01557"/>
    </source>
</evidence>
<sequence length="221" mass="24038">MQQYHHKWIDGSPVNLTCGKVVCIGRNYAAHAAELNNPIPATPLLFIKPTTAIVPLEKPLQLPDNLGEVHYETELAILIQQPIKSISSEAALSAIGGIGLALDLTLRKLQSQLKEKGHPWEKAKAFDGSCPLSPFIPYHTSIPLDDLHFSLKINGKLSQQGHTKLMLTSVANLISYASQFFTLLPGDVILTGTPEGVDKLTSGDQMTLQLQDYAQFSTSVA</sequence>
<proteinExistence type="predicted"/>
<evidence type="ECO:0000313" key="3">
    <source>
        <dbReference type="EMBL" id="MDE1462490.1"/>
    </source>
</evidence>
<evidence type="ECO:0000313" key="4">
    <source>
        <dbReference type="Proteomes" id="UP001528823"/>
    </source>
</evidence>
<comment type="caution">
    <text evidence="3">The sequence shown here is derived from an EMBL/GenBank/DDBJ whole genome shotgun (WGS) entry which is preliminary data.</text>
</comment>
<gene>
    <name evidence="3" type="ORF">ORQ98_10960</name>
</gene>
<name>A0ABT5U806_9GAMM</name>
<dbReference type="EMBL" id="JAPMOU010000011">
    <property type="protein sequence ID" value="MDE1462490.1"/>
    <property type="molecule type" value="Genomic_DNA"/>
</dbReference>
<accession>A0ABT5U806</accession>
<keyword evidence="1" id="KW-0479">Metal-binding</keyword>
<dbReference type="NCBIfam" id="NF007967">
    <property type="entry name" value="PRK10691.1"/>
    <property type="match status" value="1"/>
</dbReference>
<dbReference type="InterPro" id="IPR011234">
    <property type="entry name" value="Fumarylacetoacetase-like_C"/>
</dbReference>
<dbReference type="InterPro" id="IPR036663">
    <property type="entry name" value="Fumarylacetoacetase_C_sf"/>
</dbReference>
<organism evidence="3 4">
    <name type="scientific">Spartinivicinus poritis</name>
    <dbReference type="NCBI Taxonomy" id="2994640"/>
    <lineage>
        <taxon>Bacteria</taxon>
        <taxon>Pseudomonadati</taxon>
        <taxon>Pseudomonadota</taxon>
        <taxon>Gammaproteobacteria</taxon>
        <taxon>Oceanospirillales</taxon>
        <taxon>Zooshikellaceae</taxon>
        <taxon>Spartinivicinus</taxon>
    </lineage>
</organism>
<dbReference type="Pfam" id="PF01557">
    <property type="entry name" value="FAA_hydrolase"/>
    <property type="match status" value="1"/>
</dbReference>
<dbReference type="PANTHER" id="PTHR11820:SF7">
    <property type="entry name" value="ACYLPYRUVASE FAHD1, MITOCHONDRIAL"/>
    <property type="match status" value="1"/>
</dbReference>
<dbReference type="PANTHER" id="PTHR11820">
    <property type="entry name" value="ACYLPYRUVASE"/>
    <property type="match status" value="1"/>
</dbReference>
<reference evidence="3 4" key="1">
    <citation type="submission" date="2022-11" db="EMBL/GenBank/DDBJ databases">
        <title>Spartinivicinus poritis sp. nov., isolated from scleractinian coral Porites lutea.</title>
        <authorList>
            <person name="Zhang G."/>
            <person name="Cai L."/>
            <person name="Wei Q."/>
        </authorList>
    </citation>
    <scope>NUCLEOTIDE SEQUENCE [LARGE SCALE GENOMIC DNA]</scope>
    <source>
        <strain evidence="3 4">A2-2</strain>
    </source>
</reference>
<keyword evidence="4" id="KW-1185">Reference proteome</keyword>
<feature type="domain" description="Fumarylacetoacetase-like C-terminal" evidence="2">
    <location>
        <begin position="20"/>
        <end position="219"/>
    </location>
</feature>
<dbReference type="GO" id="GO:0016787">
    <property type="term" value="F:hydrolase activity"/>
    <property type="evidence" value="ECO:0007669"/>
    <property type="project" value="UniProtKB-KW"/>
</dbReference>